<dbReference type="Proteomes" id="UP000510888">
    <property type="component" value="Plasmid PPGU16_p3"/>
</dbReference>
<gene>
    <name evidence="1" type="ORF">PPGU16_84320</name>
</gene>
<proteinExistence type="predicted"/>
<evidence type="ECO:0000313" key="2">
    <source>
        <dbReference type="Proteomes" id="UP000510888"/>
    </source>
</evidence>
<keyword evidence="2" id="KW-1185">Reference proteome</keyword>
<name>A0A7I8C447_9BURK</name>
<organism evidence="1 2">
    <name type="scientific">Paraburkholderia largidicola</name>
    <dbReference type="NCBI Taxonomy" id="3014751"/>
    <lineage>
        <taxon>Bacteria</taxon>
        <taxon>Pseudomonadati</taxon>
        <taxon>Pseudomonadota</taxon>
        <taxon>Betaproteobacteria</taxon>
        <taxon>Burkholderiales</taxon>
        <taxon>Burkholderiaceae</taxon>
        <taxon>Paraburkholderia</taxon>
    </lineage>
</organism>
<evidence type="ECO:0000313" key="1">
    <source>
        <dbReference type="EMBL" id="BCF95365.1"/>
    </source>
</evidence>
<dbReference type="EMBL" id="AP023178">
    <property type="protein sequence ID" value="BCF95365.1"/>
    <property type="molecule type" value="Genomic_DNA"/>
</dbReference>
<keyword evidence="1" id="KW-0614">Plasmid</keyword>
<geneLocation type="plasmid" evidence="1 2">
    <name>PPGU16_p3</name>
</geneLocation>
<accession>A0A7I8C447</accession>
<dbReference type="AlphaFoldDB" id="A0A7I8C447"/>
<protein>
    <submittedName>
        <fullName evidence="1">Uncharacterized protein</fullName>
    </submittedName>
</protein>
<reference evidence="1 2" key="1">
    <citation type="journal article" date="2020" name="Genes (Basel)">
        <title>Genomic Comparison of Insect Gut Symbionts from Divergent Burkholderia Subclades.</title>
        <authorList>
            <person name="Takeshita K."/>
            <person name="Kikuchi Y."/>
        </authorList>
    </citation>
    <scope>NUCLEOTIDE SEQUENCE [LARGE SCALE GENOMIC DNA]</scope>
    <source>
        <strain evidence="1 2">PGU16</strain>
        <plasmid evidence="1 2">PPGU16_p3</plasmid>
    </source>
</reference>
<sequence>MSSDLEAQMHRETETFCRDVYQLKEKRRAILQIWVLMDKFEIGLQELQRFLARGSTGQDCTPIDR</sequence>
<dbReference type="KEGG" id="plad:PPGU16_84320"/>